<protein>
    <recommendedName>
        <fullName evidence="7">FAD-binding domain-containing protein</fullName>
    </recommendedName>
</protein>
<dbReference type="GO" id="GO:0004497">
    <property type="term" value="F:monooxygenase activity"/>
    <property type="evidence" value="ECO:0007669"/>
    <property type="project" value="UniProtKB-KW"/>
</dbReference>
<evidence type="ECO:0000256" key="2">
    <source>
        <dbReference type="ARBA" id="ARBA00022630"/>
    </source>
</evidence>
<reference evidence="8" key="1">
    <citation type="submission" date="2023-03" db="EMBL/GenBank/DDBJ databases">
        <title>Massive genome expansion in bonnet fungi (Mycena s.s.) driven by repeated elements and novel gene families across ecological guilds.</title>
        <authorList>
            <consortium name="Lawrence Berkeley National Laboratory"/>
            <person name="Harder C.B."/>
            <person name="Miyauchi S."/>
            <person name="Viragh M."/>
            <person name="Kuo A."/>
            <person name="Thoen E."/>
            <person name="Andreopoulos B."/>
            <person name="Lu D."/>
            <person name="Skrede I."/>
            <person name="Drula E."/>
            <person name="Henrissat B."/>
            <person name="Morin E."/>
            <person name="Kohler A."/>
            <person name="Barry K."/>
            <person name="LaButti K."/>
            <person name="Morin E."/>
            <person name="Salamov A."/>
            <person name="Lipzen A."/>
            <person name="Mereny Z."/>
            <person name="Hegedus B."/>
            <person name="Baldrian P."/>
            <person name="Stursova M."/>
            <person name="Weitz H."/>
            <person name="Taylor A."/>
            <person name="Grigoriev I.V."/>
            <person name="Nagy L.G."/>
            <person name="Martin F."/>
            <person name="Kauserud H."/>
        </authorList>
    </citation>
    <scope>NUCLEOTIDE SEQUENCE</scope>
    <source>
        <strain evidence="8">9284</strain>
    </source>
</reference>
<evidence type="ECO:0000313" key="9">
    <source>
        <dbReference type="Proteomes" id="UP001221142"/>
    </source>
</evidence>
<dbReference type="EMBL" id="JARKIF010000004">
    <property type="protein sequence ID" value="KAJ7641765.1"/>
    <property type="molecule type" value="Genomic_DNA"/>
</dbReference>
<dbReference type="Pfam" id="PF01494">
    <property type="entry name" value="FAD_binding_3"/>
    <property type="match status" value="1"/>
</dbReference>
<evidence type="ECO:0000256" key="6">
    <source>
        <dbReference type="SAM" id="SignalP"/>
    </source>
</evidence>
<evidence type="ECO:0000256" key="3">
    <source>
        <dbReference type="ARBA" id="ARBA00022827"/>
    </source>
</evidence>
<organism evidence="8 9">
    <name type="scientific">Roridomyces roridus</name>
    <dbReference type="NCBI Taxonomy" id="1738132"/>
    <lineage>
        <taxon>Eukaryota</taxon>
        <taxon>Fungi</taxon>
        <taxon>Dikarya</taxon>
        <taxon>Basidiomycota</taxon>
        <taxon>Agaricomycotina</taxon>
        <taxon>Agaricomycetes</taxon>
        <taxon>Agaricomycetidae</taxon>
        <taxon>Agaricales</taxon>
        <taxon>Marasmiineae</taxon>
        <taxon>Mycenaceae</taxon>
        <taxon>Roridomyces</taxon>
    </lineage>
</organism>
<gene>
    <name evidence="8" type="ORF">FB45DRAFT_826036</name>
</gene>
<evidence type="ECO:0000256" key="5">
    <source>
        <dbReference type="ARBA" id="ARBA00023033"/>
    </source>
</evidence>
<dbReference type="PANTHER" id="PTHR13789:SF309">
    <property type="entry name" value="PUTATIVE (AFU_ORTHOLOGUE AFUA_6G14510)-RELATED"/>
    <property type="match status" value="1"/>
</dbReference>
<keyword evidence="9" id="KW-1185">Reference proteome</keyword>
<dbReference type="InterPro" id="IPR002938">
    <property type="entry name" value="FAD-bd"/>
</dbReference>
<feature type="chain" id="PRO_5041914223" description="FAD-binding domain-containing protein" evidence="6">
    <location>
        <begin position="20"/>
        <end position="406"/>
    </location>
</feature>
<feature type="signal peptide" evidence="6">
    <location>
        <begin position="1"/>
        <end position="19"/>
    </location>
</feature>
<comment type="similarity">
    <text evidence="1">Belongs to the paxM FAD-dependent monooxygenase family.</text>
</comment>
<evidence type="ECO:0000256" key="1">
    <source>
        <dbReference type="ARBA" id="ARBA00007992"/>
    </source>
</evidence>
<dbReference type="InterPro" id="IPR050493">
    <property type="entry name" value="FAD-dep_Monooxygenase_BioMet"/>
</dbReference>
<dbReference type="InterPro" id="IPR036188">
    <property type="entry name" value="FAD/NAD-bd_sf"/>
</dbReference>
<keyword evidence="4" id="KW-0560">Oxidoreductase</keyword>
<dbReference type="AlphaFoldDB" id="A0AAD7FVS3"/>
<dbReference type="Proteomes" id="UP001221142">
    <property type="component" value="Unassembled WGS sequence"/>
</dbReference>
<keyword evidence="6" id="KW-0732">Signal</keyword>
<dbReference type="PRINTS" id="PR00420">
    <property type="entry name" value="RNGMNOXGNASE"/>
</dbReference>
<dbReference type="SUPFAM" id="SSF51905">
    <property type="entry name" value="FAD/NAD(P)-binding domain"/>
    <property type="match status" value="1"/>
</dbReference>
<keyword evidence="2" id="KW-0285">Flavoprotein</keyword>
<evidence type="ECO:0000259" key="7">
    <source>
        <dbReference type="Pfam" id="PF01494"/>
    </source>
</evidence>
<dbReference type="Gene3D" id="3.50.50.60">
    <property type="entry name" value="FAD/NAD(P)-binding domain"/>
    <property type="match status" value="1"/>
</dbReference>
<keyword evidence="5" id="KW-0503">Monooxygenase</keyword>
<name>A0AAD7FVS3_9AGAR</name>
<proteinExistence type="inferred from homology"/>
<dbReference type="PANTHER" id="PTHR13789">
    <property type="entry name" value="MONOOXYGENASE"/>
    <property type="match status" value="1"/>
</dbReference>
<evidence type="ECO:0000313" key="8">
    <source>
        <dbReference type="EMBL" id="KAJ7641765.1"/>
    </source>
</evidence>
<feature type="domain" description="FAD-binding" evidence="7">
    <location>
        <begin position="4"/>
        <end position="330"/>
    </location>
</feature>
<evidence type="ECO:0000256" key="4">
    <source>
        <dbReference type="ARBA" id="ARBA00023002"/>
    </source>
</evidence>
<accession>A0AAD7FVS3</accession>
<keyword evidence="3" id="KW-0274">FAD</keyword>
<dbReference type="GO" id="GO:0071949">
    <property type="term" value="F:FAD binding"/>
    <property type="evidence" value="ECO:0007669"/>
    <property type="project" value="InterPro"/>
</dbReference>
<sequence>MPQTKVIIVGCGVAGPVLALLLKQKGYDPVVYERGAKEREGGLSLLLQLNGLRVLSLIPGFIEQLPSIGMNVDKMEMYSILPSDERLLGVSDYPATLRKEYEYGVVGVRRPAFLELLADLAGKAGIEVHYGCAVVGVEQESEQVRVRLANGEEDTASFVVGCDGLHSDVRGALFGKESAVFTGLTQSGGITPTAFTDCKPTIFNFFGDGMHLITYPISEQAYSWAITQREPETRETWRAMDEAAQDAMRSGPFSKLPFGAGELVKGAVKITKYGLYDRPELKSWHKGRVVLIGDAAHPTSPHLGQGANQAFEDAYHLVRLLDAHNRPTSKEGLEAVFIEFEELRIGRTAELVRGARKAGEARVVEGEERAKARNEVMVGEWRDEKVVLRRVKDLLGADKKWVGFDQ</sequence>
<comment type="caution">
    <text evidence="8">The sequence shown here is derived from an EMBL/GenBank/DDBJ whole genome shotgun (WGS) entry which is preliminary data.</text>
</comment>